<sequence>MATIREKLQSAAAENTKLSQTISETAYSISAHQQSENYVRDLKKQIAAQEKELKEVNRHVDKEYKDHQKYRDSHMKRLAYKLGGKKLKFEEEATREEKEWLDAVAMQLKAKKGLEALNTNLAEATKSSADLHAIVEVHNNARRELDALYKSVFDGPTPEMQEEDAKENEVKEAEQKFNAEQLRLSTEKQARAILGDADMFLNRAFVDIQDAKSSATMDAWGVGGTFTEMAENNALSRCQQHVSQTEMLISQAQRVQPAIRHIGDMRIAQMDFLSNVVFDNIFSNMAMRDRISDSMRQLTLAQANLQKEVAAEDVRVRDAQTEVDRAKSVLDTKREELQRVRAAAFERLANGEEVGEARPPQYAVEPPSYQA</sequence>
<accession>A0A1L7XN09</accession>
<keyword evidence="4" id="KW-1185">Reference proteome</keyword>
<name>A0A1L7XN09_9HELO</name>
<evidence type="ECO:0000256" key="1">
    <source>
        <dbReference type="SAM" id="Coils"/>
    </source>
</evidence>
<feature type="coiled-coil region" evidence="1">
    <location>
        <begin position="316"/>
        <end position="343"/>
    </location>
</feature>
<feature type="coiled-coil region" evidence="1">
    <location>
        <begin position="163"/>
        <end position="190"/>
    </location>
</feature>
<gene>
    <name evidence="3" type="ORF">PAC_16309</name>
</gene>
<dbReference type="OrthoDB" id="2562743at2759"/>
<reference evidence="3 4" key="1">
    <citation type="submission" date="2016-03" db="EMBL/GenBank/DDBJ databases">
        <authorList>
            <person name="Ploux O."/>
        </authorList>
    </citation>
    <scope>NUCLEOTIDE SEQUENCE [LARGE SCALE GENOMIC DNA]</scope>
    <source>
        <strain evidence="3 4">UAMH 11012</strain>
    </source>
</reference>
<dbReference type="AlphaFoldDB" id="A0A1L7XN09"/>
<evidence type="ECO:0000313" key="4">
    <source>
        <dbReference type="Proteomes" id="UP000184330"/>
    </source>
</evidence>
<feature type="region of interest" description="Disordered" evidence="2">
    <location>
        <begin position="351"/>
        <end position="371"/>
    </location>
</feature>
<evidence type="ECO:0000256" key="2">
    <source>
        <dbReference type="SAM" id="MobiDB-lite"/>
    </source>
</evidence>
<proteinExistence type="predicted"/>
<feature type="coiled-coil region" evidence="1">
    <location>
        <begin position="1"/>
        <end position="66"/>
    </location>
</feature>
<dbReference type="EMBL" id="FJOG01000037">
    <property type="protein sequence ID" value="CZR66408.1"/>
    <property type="molecule type" value="Genomic_DNA"/>
</dbReference>
<organism evidence="3 4">
    <name type="scientific">Phialocephala subalpina</name>
    <dbReference type="NCBI Taxonomy" id="576137"/>
    <lineage>
        <taxon>Eukaryota</taxon>
        <taxon>Fungi</taxon>
        <taxon>Dikarya</taxon>
        <taxon>Ascomycota</taxon>
        <taxon>Pezizomycotina</taxon>
        <taxon>Leotiomycetes</taxon>
        <taxon>Helotiales</taxon>
        <taxon>Mollisiaceae</taxon>
        <taxon>Phialocephala</taxon>
        <taxon>Phialocephala fortinii species complex</taxon>
    </lineage>
</organism>
<dbReference type="PANTHER" id="PTHR21974">
    <property type="entry name" value="RE15880P"/>
    <property type="match status" value="1"/>
</dbReference>
<dbReference type="PANTHER" id="PTHR21974:SF2">
    <property type="entry name" value="RE15880P"/>
    <property type="match status" value="1"/>
</dbReference>
<keyword evidence="1" id="KW-0175">Coiled coil</keyword>
<dbReference type="STRING" id="576137.A0A1L7XN09"/>
<evidence type="ECO:0000313" key="3">
    <source>
        <dbReference type="EMBL" id="CZR66408.1"/>
    </source>
</evidence>
<protein>
    <submittedName>
        <fullName evidence="3">Uncharacterized protein</fullName>
    </submittedName>
</protein>
<dbReference type="Proteomes" id="UP000184330">
    <property type="component" value="Unassembled WGS sequence"/>
</dbReference>